<dbReference type="Pfam" id="PF03193">
    <property type="entry name" value="RsgA_GTPase"/>
    <property type="match status" value="2"/>
</dbReference>
<evidence type="ECO:0000256" key="1">
    <source>
        <dbReference type="ARBA" id="ARBA00022741"/>
    </source>
</evidence>
<evidence type="ECO:0008006" key="7">
    <source>
        <dbReference type="Google" id="ProtNLM"/>
    </source>
</evidence>
<evidence type="ECO:0000259" key="4">
    <source>
        <dbReference type="PROSITE" id="PS50936"/>
    </source>
</evidence>
<dbReference type="PROSITE" id="PS50936">
    <property type="entry name" value="ENGC_GTPASE"/>
    <property type="match status" value="1"/>
</dbReference>
<protein>
    <recommendedName>
        <fullName evidence="7">Ribosome biogenesis GTPase RsgA</fullName>
    </recommendedName>
</protein>
<keyword evidence="2" id="KW-0342">GTP-binding</keyword>
<dbReference type="AlphaFoldDB" id="A0A1Y5I5S9"/>
<dbReference type="PANTHER" id="PTHR32120:SF11">
    <property type="entry name" value="SMALL RIBOSOMAL SUBUNIT BIOGENESIS GTPASE RSGA 1, MITOCHONDRIAL-RELATED"/>
    <property type="match status" value="1"/>
</dbReference>
<dbReference type="eggNOG" id="ENOG502QRR1">
    <property type="taxonomic scope" value="Eukaryota"/>
</dbReference>
<feature type="domain" description="CP-type G" evidence="5">
    <location>
        <begin position="169"/>
        <end position="390"/>
    </location>
</feature>
<feature type="region of interest" description="Disordered" evidence="3">
    <location>
        <begin position="488"/>
        <end position="534"/>
    </location>
</feature>
<gene>
    <name evidence="6" type="ORF">BE221DRAFT_194889</name>
</gene>
<sequence>MKMLRALSARASFGTLPRAFVPSIERAGASTPRPRSGRAYVRARADAERSVETGEVETTAALVGTVVTAQANFLRVVVNGDAVIGAHARERRRQVEDAKSRASEAGASSDVERLDAMLAREDRTTELLCVARALLKKIKKRVLVGDEVELSGIDWVENRAVIDDVVGRRSELVEPPIANVDQALLVFSLEQPPLEAKQLTRFLVSMEATKVPFTLVLNKCELLSDEEVADWRARLEGWGYDAKIVSVATGRGVDELEEALRGKTTVLAGPSGVGKSSLINRFRYGSALAGALESVESSTSTSEGSDSEGEEAARYITDLDIEGGGGGGVKRGSRSIEDEKWRVDLASLDLQSVKGVGSRSGRGRHTTRHVSLLTLDIGGFLADTPGFGYPSLEGFDTEKLAMCFPEIRNAIENSDARCQFADCTHRHEPGCAVADECWEEQRYDLYYELFEEVKQIAENERQAYFRESRVKTKSATGKDATRIEAKLETKSHRRVSRRRARMETADLRKAVAHDADRDDDHEDDFDNVEDDERV</sequence>
<evidence type="ECO:0000256" key="3">
    <source>
        <dbReference type="SAM" id="MobiDB-lite"/>
    </source>
</evidence>
<name>A0A1Y5I5S9_OSTTA</name>
<dbReference type="InterPro" id="IPR030378">
    <property type="entry name" value="G_CP_dom"/>
</dbReference>
<evidence type="ECO:0000313" key="6">
    <source>
        <dbReference type="EMBL" id="OUS43453.1"/>
    </source>
</evidence>
<evidence type="ECO:0000259" key="5">
    <source>
        <dbReference type="PROSITE" id="PS51721"/>
    </source>
</evidence>
<dbReference type="InterPro" id="IPR027417">
    <property type="entry name" value="P-loop_NTPase"/>
</dbReference>
<dbReference type="SUPFAM" id="SSF52540">
    <property type="entry name" value="P-loop containing nucleoside triphosphate hydrolases"/>
    <property type="match status" value="1"/>
</dbReference>
<dbReference type="NCBIfam" id="TIGR00157">
    <property type="entry name" value="ribosome small subunit-dependent GTPase A"/>
    <property type="match status" value="1"/>
</dbReference>
<feature type="domain" description="EngC GTPase" evidence="4">
    <location>
        <begin position="178"/>
        <end position="388"/>
    </location>
</feature>
<dbReference type="CDD" id="cd01854">
    <property type="entry name" value="YjeQ_EngC"/>
    <property type="match status" value="1"/>
</dbReference>
<proteinExistence type="inferred from homology"/>
<feature type="compositionally biased region" description="Basic residues" evidence="3">
    <location>
        <begin position="491"/>
        <end position="500"/>
    </location>
</feature>
<reference evidence="6" key="1">
    <citation type="submission" date="2017-04" db="EMBL/GenBank/DDBJ databases">
        <title>Population genomics of picophytoplankton unveils novel chromosome hypervariability.</title>
        <authorList>
            <consortium name="DOE Joint Genome Institute"/>
            <person name="Blanc-Mathieu R."/>
            <person name="Krasovec M."/>
            <person name="Hebrard M."/>
            <person name="Yau S."/>
            <person name="Desgranges E."/>
            <person name="Martin J."/>
            <person name="Schackwitz W."/>
            <person name="Kuo A."/>
            <person name="Salin G."/>
            <person name="Donnadieu C."/>
            <person name="Desdevises Y."/>
            <person name="Sanchez-Ferandin S."/>
            <person name="Moreau H."/>
            <person name="Rivals E."/>
            <person name="Grigoriev I.V."/>
            <person name="Grimsley N."/>
            <person name="Eyre-Walker A."/>
            <person name="Piganeau G."/>
        </authorList>
    </citation>
    <scope>NUCLEOTIDE SEQUENCE [LARGE SCALE GENOMIC DNA]</scope>
    <source>
        <strain evidence="6">RCC 1115</strain>
    </source>
</reference>
<feature type="compositionally biased region" description="Acidic residues" evidence="3">
    <location>
        <begin position="519"/>
        <end position="534"/>
    </location>
</feature>
<organism evidence="6">
    <name type="scientific">Ostreococcus tauri</name>
    <name type="common">Marine green alga</name>
    <dbReference type="NCBI Taxonomy" id="70448"/>
    <lineage>
        <taxon>Eukaryota</taxon>
        <taxon>Viridiplantae</taxon>
        <taxon>Chlorophyta</taxon>
        <taxon>Mamiellophyceae</taxon>
        <taxon>Mamiellales</taxon>
        <taxon>Bathycoccaceae</taxon>
        <taxon>Ostreococcus</taxon>
    </lineage>
</organism>
<accession>A0A1Y5I5S9</accession>
<dbReference type="HAMAP" id="MF_01820">
    <property type="entry name" value="GTPase_RsgA"/>
    <property type="match status" value="1"/>
</dbReference>
<evidence type="ECO:0000256" key="2">
    <source>
        <dbReference type="ARBA" id="ARBA00023134"/>
    </source>
</evidence>
<keyword evidence="1" id="KW-0547">Nucleotide-binding</keyword>
<dbReference type="Gene3D" id="1.10.40.50">
    <property type="entry name" value="Probable gtpase engc, domain 3"/>
    <property type="match status" value="1"/>
</dbReference>
<dbReference type="Gene3D" id="3.40.50.300">
    <property type="entry name" value="P-loop containing nucleotide triphosphate hydrolases"/>
    <property type="match status" value="1"/>
</dbReference>
<dbReference type="InterPro" id="IPR004881">
    <property type="entry name" value="Ribosome_biogen_GTPase_RsgA"/>
</dbReference>
<dbReference type="PANTHER" id="PTHR32120">
    <property type="entry name" value="SMALL RIBOSOMAL SUBUNIT BIOGENESIS GTPASE RSGA"/>
    <property type="match status" value="1"/>
</dbReference>
<feature type="compositionally biased region" description="Basic and acidic residues" evidence="3">
    <location>
        <begin position="501"/>
        <end position="518"/>
    </location>
</feature>
<dbReference type="InterPro" id="IPR010914">
    <property type="entry name" value="RsgA_GTPase_dom"/>
</dbReference>
<dbReference type="EMBL" id="KZ155832">
    <property type="protein sequence ID" value="OUS43453.1"/>
    <property type="molecule type" value="Genomic_DNA"/>
</dbReference>
<dbReference type="GO" id="GO:0003924">
    <property type="term" value="F:GTPase activity"/>
    <property type="evidence" value="ECO:0007669"/>
    <property type="project" value="InterPro"/>
</dbReference>
<dbReference type="GO" id="GO:0005525">
    <property type="term" value="F:GTP binding"/>
    <property type="evidence" value="ECO:0007669"/>
    <property type="project" value="UniProtKB-KW"/>
</dbReference>
<dbReference type="PROSITE" id="PS51721">
    <property type="entry name" value="G_CP"/>
    <property type="match status" value="1"/>
</dbReference>
<dbReference type="Proteomes" id="UP000195557">
    <property type="component" value="Unassembled WGS sequence"/>
</dbReference>